<reference evidence="4 5" key="1">
    <citation type="submission" date="2019-04" db="EMBL/GenBank/DDBJ databases">
        <title>Flavobacterium sp. strain DS2-A Genome sequencing and assembly.</title>
        <authorList>
            <person name="Kim I."/>
        </authorList>
    </citation>
    <scope>NUCLEOTIDE SEQUENCE [LARGE SCALE GENOMIC DNA]</scope>
    <source>
        <strain evidence="4 5">DS2-A</strain>
    </source>
</reference>
<dbReference type="NCBIfam" id="TIGR04183">
    <property type="entry name" value="Por_Secre_tail"/>
    <property type="match status" value="1"/>
</dbReference>
<protein>
    <submittedName>
        <fullName evidence="4">T9SS type A sorting domain-containing protein</fullName>
    </submittedName>
</protein>
<dbReference type="InterPro" id="IPR026444">
    <property type="entry name" value="Secre_tail"/>
</dbReference>
<dbReference type="Gene3D" id="2.60.40.740">
    <property type="match status" value="17"/>
</dbReference>
<evidence type="ECO:0000313" key="5">
    <source>
        <dbReference type="Proteomes" id="UP000297407"/>
    </source>
</evidence>
<evidence type="ECO:0000256" key="2">
    <source>
        <dbReference type="SAM" id="SignalP"/>
    </source>
</evidence>
<feature type="domain" description="PKD/Chitinase" evidence="3">
    <location>
        <begin position="1184"/>
        <end position="1256"/>
    </location>
</feature>
<feature type="chain" id="PRO_5021300536" evidence="2">
    <location>
        <begin position="22"/>
        <end position="1864"/>
    </location>
</feature>
<dbReference type="InterPro" id="IPR013783">
    <property type="entry name" value="Ig-like_fold"/>
</dbReference>
<keyword evidence="5" id="KW-1185">Reference proteome</keyword>
<dbReference type="Proteomes" id="UP000297407">
    <property type="component" value="Unassembled WGS sequence"/>
</dbReference>
<feature type="domain" description="PKD/Chitinase" evidence="3">
    <location>
        <begin position="1337"/>
        <end position="1409"/>
    </location>
</feature>
<proteinExistence type="predicted"/>
<comment type="caution">
    <text evidence="4">The sequence shown here is derived from an EMBL/GenBank/DDBJ whole genome shotgun (WGS) entry which is preliminary data.</text>
</comment>
<accession>A0A4Z0L2V1</accession>
<dbReference type="OrthoDB" id="9805017at2"/>
<evidence type="ECO:0000256" key="1">
    <source>
        <dbReference type="ARBA" id="ARBA00022729"/>
    </source>
</evidence>
<keyword evidence="1 2" id="KW-0732">Signal</keyword>
<evidence type="ECO:0000313" key="4">
    <source>
        <dbReference type="EMBL" id="TGD56654.1"/>
    </source>
</evidence>
<dbReference type="InterPro" id="IPR025667">
    <property type="entry name" value="SprB_repeat"/>
</dbReference>
<dbReference type="Pfam" id="PF18962">
    <property type="entry name" value="Por_Secre_tail"/>
    <property type="match status" value="1"/>
</dbReference>
<dbReference type="Gene3D" id="2.60.40.10">
    <property type="entry name" value="Immunoglobulins"/>
    <property type="match status" value="1"/>
</dbReference>
<feature type="signal peptide" evidence="2">
    <location>
        <begin position="1"/>
        <end position="21"/>
    </location>
</feature>
<dbReference type="RefSeq" id="WP_135527427.1">
    <property type="nucleotide sequence ID" value="NZ_SRLH01000009.1"/>
</dbReference>
<sequence>MRKKITFLLIMSCLFFIRGHAQTQFWSDTFEDTGAPSSGVRNAPTAFTTSVDRIFNRTNTAGVSIQGGPSGGAVYTGMEGTKFWAGEDTDNGLTPVTAANVLKTVTWTVNISGKSGLSLKGLFAAGNFFGNAYDDGTASSSLVDDYMSIQYKIDGGAVQNLLSFYPLANSNSNLYPDADFDGNGDPAATALTSAFTEFTGTIAGTGTTLTLYMNMSMTSVVEEVAIDNLRLFETPPCTPPVVSVNPLNKSICAGGNTTFGITATGATGYQWQVNTGSGFTDLTNTLPYSNVTTNTLTITGATVGMSGYAYRCIALNPTIACSTNSNQGTLTISNINTSSATQTNVSCNGGSNGVASVTPTGGIAPYTYSWAPSGGTGATATGLMAGSYTVTVTDNIGCSAIRNYTITQPPVLNGTTVVTNVACFSGSNGAINLTPSGGTPPYTFNWGGGVTTEDRTGLAAGTYAVIITDANSCTKSVTGITITQPAAAVSGTTVVTNVACNGGNTGAVNLTPTGGTGPYTFNWVGGATTEDRTGLVAGSYSVTITDANGCTGTVAGITVTQPTSISGTTVVTNIACNGGNTGAINLTPTGGVGPYTFNWGGGITSEDRTGLSAGTYSVTITDNNGCTGTVAGITVTQPAAAVSGTTVVTNVACFSGNTGAINLTPTGGVGPYTFNWVGGATTEDRTGLAAGTYSVTITDVNGCTGTVAGITVTQPVAAVSGTTVVTNVSCFSGNNGAINLTPTGGVGPYTFNWVGGATTEDRTGLAAGSYSVTITDANGCTGTVAGITVTQPAAAVSGTTVVTNVACFGGNTGAINLTPTGGVGPYTFNWGGGITTEDRTGLATGSYSVTITDANGCTGTVAPIIVTQPSSAVAGMTIVTNIACFGGNTGVINLTPTGGTAPYTYNWGGGITTEDRTGLTAGSYSVTITDSNGCTGTIAVISVTQPAAALSGTTVVTNVACNAGNTGAINLTPTGGTAPYTYNWGGGITTEDRTGLAAGSYSVTITDDNGCSTTVGPITVTQPAAAVSGTTVVTNVACNGVNTGAINLTPTGGVGPYTFNWGGGITTEDRTGLAAGTYSVIITDANGCSGTVSGITVTEPTAISGTTVVTNIACNGGNNGAINLTPTGGVGPYTYNWGGGITTEDRTGLAAGSYSVIITDANGCTGTVAGISVTQPASALSATGASQTNVSCNSGANGSATVLASGGTAPYTYSWAPSGGTAATASGLSAGTYTVTVTDANGCTDSNSFTLTEPTAIAATTSQTNVSCNGGANGTATVNVTGGTPGYTYSWIPFGGTGASATGLSAGSYTVIITDANNCTSTQNFVITEPNALVASGAAQTNVSCNGNANGSATVSVTGGTPGYTYSWAPTGGTAATASGLLAGTYTVTVTDANGCIDTETFTITEPNALVVTPAAQTNIACNGGTTGSATVSVSDGTPGYTYSWAPSGGTAATASGLAAGTYTVTVTDANGCTGSQSFTITQPNALVVTPAAQTNVACNSGTNGSATVSVAGGTPGYTYSWAPSGGTAATATGLTAGTYTVTVTDANGCSDTEIFTITEPTALVASGAAQTNVSCNSGATGSATVSVTGGTPGYTYSWAPTGGTAATASGLTAGTYTVTVTDANGCSDTEIFTITEPTAISVTPSQTNATCNGDTNGSATVSVSGGTPGYTYSWAPSGGTAATASGLAAGTYTVTITDANGCFTTETITITEPSVLDPSVTLVGNTFTANQAGATYQWFECPNTPVVGATSQTFTPATSGSYGVVITMGACTVTSGCTLGNEEFEANQSFMLYPNPSKDIVNIKSSFDGEFAVINQLGQTVRTFKVIANSVNTINLDSLAEGVYFIRGENQTKIKTQRLIIKK</sequence>
<feature type="domain" description="PKD/Chitinase" evidence="3">
    <location>
        <begin position="1568"/>
        <end position="1640"/>
    </location>
</feature>
<dbReference type="EMBL" id="SRLH01000009">
    <property type="protein sequence ID" value="TGD56654.1"/>
    <property type="molecule type" value="Genomic_DNA"/>
</dbReference>
<organism evidence="4 5">
    <name type="scientific">Flavobacterium humi</name>
    <dbReference type="NCBI Taxonomy" id="2562683"/>
    <lineage>
        <taxon>Bacteria</taxon>
        <taxon>Pseudomonadati</taxon>
        <taxon>Bacteroidota</taxon>
        <taxon>Flavobacteriia</taxon>
        <taxon>Flavobacteriales</taxon>
        <taxon>Flavobacteriaceae</taxon>
        <taxon>Flavobacterium</taxon>
    </lineage>
</organism>
<dbReference type="Pfam" id="PF13573">
    <property type="entry name" value="SprB"/>
    <property type="match status" value="18"/>
</dbReference>
<dbReference type="SMART" id="SM00089">
    <property type="entry name" value="PKD"/>
    <property type="match status" value="5"/>
</dbReference>
<gene>
    <name evidence="4" type="ORF">E4635_14505</name>
</gene>
<evidence type="ECO:0000259" key="3">
    <source>
        <dbReference type="SMART" id="SM00089"/>
    </source>
</evidence>
<dbReference type="InterPro" id="IPR022409">
    <property type="entry name" value="PKD/Chitinase_dom"/>
</dbReference>
<feature type="domain" description="PKD/Chitinase" evidence="3">
    <location>
        <begin position="1492"/>
        <end position="1563"/>
    </location>
</feature>
<name>A0A4Z0L2V1_9FLAO</name>
<feature type="domain" description="PKD/Chitinase" evidence="3">
    <location>
        <begin position="1644"/>
        <end position="1716"/>
    </location>
</feature>